<dbReference type="Proteomes" id="UP000011591">
    <property type="component" value="Unassembled WGS sequence"/>
</dbReference>
<sequence length="341" mass="37141">MSKRPTGTMDVDRLLELRVADAVLPAETDSNPLPADADQRRTESGDERTYIVDITDLVERTELPSDPVIDWNTDDRDADPMLVFAPLPPDEIDDAAFPRRVIETDDGTYAPVPDDLLRVDPDSGLGIDLATYDDDNPLLFEAVATDETIGLLPARFADGTPFDAEPLPETPSESDPVAEETLAHEFETEADANADTEATTRATPRPETVDAPIDAEIIATVVDETETAESELVDALETIHQHDLLTIEDIVPGREPLSIGSRVIFPVPADAWTVEVGAELDADEGVLEAARSAHERQANRLLERAGATDYRDELADDEFAVAVSVELDTTEWSNTGDNGRE</sequence>
<organism evidence="3 4">
    <name type="scientific">Natrialba aegyptia DSM 13077</name>
    <dbReference type="NCBI Taxonomy" id="1227491"/>
    <lineage>
        <taxon>Archaea</taxon>
        <taxon>Methanobacteriati</taxon>
        <taxon>Methanobacteriota</taxon>
        <taxon>Stenosarchaea group</taxon>
        <taxon>Halobacteria</taxon>
        <taxon>Halobacteriales</taxon>
        <taxon>Natrialbaceae</taxon>
        <taxon>Natrialba</taxon>
    </lineage>
</organism>
<evidence type="ECO:0000256" key="1">
    <source>
        <dbReference type="SAM" id="MobiDB-lite"/>
    </source>
</evidence>
<dbReference type="RefSeq" id="WP_006666526.1">
    <property type="nucleotide sequence ID" value="NZ_AOIP01000032.1"/>
</dbReference>
<keyword evidence="4" id="KW-1185">Reference proteome</keyword>
<feature type="region of interest" description="Disordered" evidence="1">
    <location>
        <begin position="160"/>
        <end position="211"/>
    </location>
</feature>
<dbReference type="InterPro" id="IPR058361">
    <property type="entry name" value="DUF8048"/>
</dbReference>
<accession>M0B0N8</accession>
<dbReference type="PATRIC" id="fig|1227491.4.peg.3190"/>
<dbReference type="EMBL" id="AOIP01000032">
    <property type="protein sequence ID" value="ELZ03788.1"/>
    <property type="molecule type" value="Genomic_DNA"/>
</dbReference>
<evidence type="ECO:0000313" key="4">
    <source>
        <dbReference type="Proteomes" id="UP000011591"/>
    </source>
</evidence>
<evidence type="ECO:0000313" key="3">
    <source>
        <dbReference type="EMBL" id="ELZ03788.1"/>
    </source>
</evidence>
<name>M0B0N8_9EURY</name>
<protein>
    <recommendedName>
        <fullName evidence="2">DUF8048 domain-containing protein</fullName>
    </recommendedName>
</protein>
<feature type="domain" description="DUF8048" evidence="2">
    <location>
        <begin position="211"/>
        <end position="320"/>
    </location>
</feature>
<reference evidence="3 4" key="1">
    <citation type="journal article" date="2014" name="PLoS Genet.">
        <title>Phylogenetically driven sequencing of extremely halophilic archaea reveals strategies for static and dynamic osmo-response.</title>
        <authorList>
            <person name="Becker E.A."/>
            <person name="Seitzer P.M."/>
            <person name="Tritt A."/>
            <person name="Larsen D."/>
            <person name="Krusor M."/>
            <person name="Yao A.I."/>
            <person name="Wu D."/>
            <person name="Madern D."/>
            <person name="Eisen J.A."/>
            <person name="Darling A.E."/>
            <person name="Facciotti M.T."/>
        </authorList>
    </citation>
    <scope>NUCLEOTIDE SEQUENCE [LARGE SCALE GENOMIC DNA]</scope>
    <source>
        <strain evidence="3 4">DSM 13077</strain>
    </source>
</reference>
<dbReference type="Pfam" id="PF26222">
    <property type="entry name" value="DUF8048"/>
    <property type="match status" value="1"/>
</dbReference>
<proteinExistence type="predicted"/>
<evidence type="ECO:0000259" key="2">
    <source>
        <dbReference type="Pfam" id="PF26222"/>
    </source>
</evidence>
<dbReference type="AlphaFoldDB" id="M0B0N8"/>
<comment type="caution">
    <text evidence="3">The sequence shown here is derived from an EMBL/GenBank/DDBJ whole genome shotgun (WGS) entry which is preliminary data.</text>
</comment>
<feature type="region of interest" description="Disordered" evidence="1">
    <location>
        <begin position="23"/>
        <end position="48"/>
    </location>
</feature>
<dbReference type="OrthoDB" id="204985at2157"/>
<gene>
    <name evidence="3" type="ORF">C480_15525</name>
</gene>
<feature type="compositionally biased region" description="Basic and acidic residues" evidence="1">
    <location>
        <begin position="37"/>
        <end position="48"/>
    </location>
</feature>